<evidence type="ECO:0000313" key="2">
    <source>
        <dbReference type="EMBL" id="KIK21496.1"/>
    </source>
</evidence>
<organism evidence="2 3">
    <name type="scientific">Pisolithus microcarpus 441</name>
    <dbReference type="NCBI Taxonomy" id="765257"/>
    <lineage>
        <taxon>Eukaryota</taxon>
        <taxon>Fungi</taxon>
        <taxon>Dikarya</taxon>
        <taxon>Basidiomycota</taxon>
        <taxon>Agaricomycotina</taxon>
        <taxon>Agaricomycetes</taxon>
        <taxon>Agaricomycetidae</taxon>
        <taxon>Boletales</taxon>
        <taxon>Sclerodermatineae</taxon>
        <taxon>Pisolithaceae</taxon>
        <taxon>Pisolithus</taxon>
    </lineage>
</organism>
<protein>
    <submittedName>
        <fullName evidence="2">Uncharacterized protein</fullName>
    </submittedName>
</protein>
<feature type="region of interest" description="Disordered" evidence="1">
    <location>
        <begin position="1"/>
        <end position="25"/>
    </location>
</feature>
<proteinExistence type="predicted"/>
<gene>
    <name evidence="2" type="ORF">PISMIDRAFT_681180</name>
</gene>
<reference evidence="3" key="2">
    <citation type="submission" date="2015-01" db="EMBL/GenBank/DDBJ databases">
        <title>Evolutionary Origins and Diversification of the Mycorrhizal Mutualists.</title>
        <authorList>
            <consortium name="DOE Joint Genome Institute"/>
            <consortium name="Mycorrhizal Genomics Consortium"/>
            <person name="Kohler A."/>
            <person name="Kuo A."/>
            <person name="Nagy L.G."/>
            <person name="Floudas D."/>
            <person name="Copeland A."/>
            <person name="Barry K.W."/>
            <person name="Cichocki N."/>
            <person name="Veneault-Fourrey C."/>
            <person name="LaButti K."/>
            <person name="Lindquist E.A."/>
            <person name="Lipzen A."/>
            <person name="Lundell T."/>
            <person name="Morin E."/>
            <person name="Murat C."/>
            <person name="Riley R."/>
            <person name="Ohm R."/>
            <person name="Sun H."/>
            <person name="Tunlid A."/>
            <person name="Henrissat B."/>
            <person name="Grigoriev I.V."/>
            <person name="Hibbett D.S."/>
            <person name="Martin F."/>
        </authorList>
    </citation>
    <scope>NUCLEOTIDE SEQUENCE [LARGE SCALE GENOMIC DNA]</scope>
    <source>
        <strain evidence="3">441</strain>
    </source>
</reference>
<reference evidence="2 3" key="1">
    <citation type="submission" date="2014-04" db="EMBL/GenBank/DDBJ databases">
        <authorList>
            <consortium name="DOE Joint Genome Institute"/>
            <person name="Kuo A."/>
            <person name="Kohler A."/>
            <person name="Costa M.D."/>
            <person name="Nagy L.G."/>
            <person name="Floudas D."/>
            <person name="Copeland A."/>
            <person name="Barry K.W."/>
            <person name="Cichocki N."/>
            <person name="Veneault-Fourrey C."/>
            <person name="LaButti K."/>
            <person name="Lindquist E.A."/>
            <person name="Lipzen A."/>
            <person name="Lundell T."/>
            <person name="Morin E."/>
            <person name="Murat C."/>
            <person name="Sun H."/>
            <person name="Tunlid A."/>
            <person name="Henrissat B."/>
            <person name="Grigoriev I.V."/>
            <person name="Hibbett D.S."/>
            <person name="Martin F."/>
            <person name="Nordberg H.P."/>
            <person name="Cantor M.N."/>
            <person name="Hua S.X."/>
        </authorList>
    </citation>
    <scope>NUCLEOTIDE SEQUENCE [LARGE SCALE GENOMIC DNA]</scope>
    <source>
        <strain evidence="2 3">441</strain>
    </source>
</reference>
<dbReference type="AlphaFoldDB" id="A0A0C9YXQ4"/>
<evidence type="ECO:0000313" key="3">
    <source>
        <dbReference type="Proteomes" id="UP000054018"/>
    </source>
</evidence>
<dbReference type="Proteomes" id="UP000054018">
    <property type="component" value="Unassembled WGS sequence"/>
</dbReference>
<evidence type="ECO:0000256" key="1">
    <source>
        <dbReference type="SAM" id="MobiDB-lite"/>
    </source>
</evidence>
<dbReference type="EMBL" id="KN833751">
    <property type="protein sequence ID" value="KIK21496.1"/>
    <property type="molecule type" value="Genomic_DNA"/>
</dbReference>
<keyword evidence="3" id="KW-1185">Reference proteome</keyword>
<dbReference type="HOGENOM" id="CLU_3051288_0_0_1"/>
<sequence length="54" mass="5973">MHCDENVTDYPRPRTNTGSPRQDHKSLISELGRKNDAACIARAGQGKVSTCERT</sequence>
<accession>A0A0C9YXQ4</accession>
<name>A0A0C9YXQ4_9AGAM</name>